<sequence length="815" mass="91613">MRRITLPELLDRVRQALLSRAEGIPWLQKRILPSTEKYFSVDAHQLTLFARLSKLLPVRPAMEAFGNQALPESSQEKVLRRSADRALEGYFNLLGLEGLAFGCPVDWHLEPTSGSRSPLVPWKRLDSLETSVTGDKKVVWELNRHQHLLTFGRAFLHTGNERYAKALGEHIASWIRENPPTLGINWVSSVDIAFRCISWLWAVALVRTWSKWPSLPLSDIARALHVQGCHIETYLSTYFSPNTHLTGEALGLYYLGTCLPELRRAERWRNLGRSILLEQLELHVRPDGVYFEQSSWYHRYTADFYMHFVLLSERSEDCLPARVRERLAALLEHLMWITRPDGTSPYVGDDDGGKLVKLDERAPNDWRAVLSNGSVMFGRGDYKHVAGEFAEETHWLLGPDAKEEFDRIPGEPPARTSRAFVDGGFYVMRSGWCTGSNYLLVDCGPHGVMNCGHAHADALAIEVAALGATILVDPGTFTYTGSPEFRDLFRSTAMHNTLTIDGLSSSVSAGPFKWKHVATCTMLCWHDHPEFTYFEGSHDGYARLSDPATHTRTLFFVGREYWLMLDCVGATGEHEYAVHFHMAPNVATTLDREACRLSAIADSAILDLFCLEDRGSWRLDDGQVSPCYGAKVPAPHGVYSVRTSGAVALLSVLFPRVPDQPPPVVRKLDSRQGKSLSLTTMRHHDLVVWLGGGVPEEGVLDADFEWAWVRRALDDRGFERAVFIHGTHISLLDLELTADHPIAFASVSVEERVLSMDLHPCLGIRVRPPPQVDRIVVNGRMHTLASVEALVLSQYEIPALAVSRDETERCKHVRH</sequence>
<name>A0A9D7DXN8_9PROT</name>
<protein>
    <submittedName>
        <fullName evidence="7">Alginate lyase family protein</fullName>
    </submittedName>
</protein>
<dbReference type="Pfam" id="PF16889">
    <property type="entry name" value="Hepar_II_III_N"/>
    <property type="match status" value="1"/>
</dbReference>
<dbReference type="InterPro" id="IPR031680">
    <property type="entry name" value="Hepar_II_III_N"/>
</dbReference>
<evidence type="ECO:0000256" key="1">
    <source>
        <dbReference type="ARBA" id="ARBA00004418"/>
    </source>
</evidence>
<dbReference type="PANTHER" id="PTHR39210">
    <property type="entry name" value="HEPARIN-SULFATE LYASE"/>
    <property type="match status" value="1"/>
</dbReference>
<dbReference type="PANTHER" id="PTHR39210:SF1">
    <property type="entry name" value="HEPARIN-SULFATE LYASE"/>
    <property type="match status" value="1"/>
</dbReference>
<keyword evidence="3" id="KW-0574">Periplasm</keyword>
<dbReference type="GO" id="GO:0042597">
    <property type="term" value="C:periplasmic space"/>
    <property type="evidence" value="ECO:0007669"/>
    <property type="project" value="UniProtKB-SubCell"/>
</dbReference>
<dbReference type="Gene3D" id="2.70.98.70">
    <property type="match status" value="1"/>
</dbReference>
<keyword evidence="4 7" id="KW-0456">Lyase</keyword>
<evidence type="ECO:0000259" key="6">
    <source>
        <dbReference type="Pfam" id="PF16889"/>
    </source>
</evidence>
<dbReference type="SUPFAM" id="SSF48230">
    <property type="entry name" value="Chondroitin AC/alginate lyase"/>
    <property type="match status" value="1"/>
</dbReference>
<dbReference type="AlphaFoldDB" id="A0A9D7DXN8"/>
<dbReference type="Pfam" id="PF07940">
    <property type="entry name" value="Hepar_II_III_C"/>
    <property type="match status" value="1"/>
</dbReference>
<reference evidence="7" key="1">
    <citation type="submission" date="2020-10" db="EMBL/GenBank/DDBJ databases">
        <title>Connecting structure to function with the recovery of over 1000 high-quality activated sludge metagenome-assembled genomes encoding full-length rRNA genes using long-read sequencing.</title>
        <authorList>
            <person name="Singleton C.M."/>
            <person name="Petriglieri F."/>
            <person name="Kristensen J.M."/>
            <person name="Kirkegaard R.H."/>
            <person name="Michaelsen T.Y."/>
            <person name="Andersen M.H."/>
            <person name="Karst S.M."/>
            <person name="Dueholm M.S."/>
            <person name="Nielsen P.H."/>
            <person name="Albertsen M."/>
        </authorList>
    </citation>
    <scope>NUCLEOTIDE SEQUENCE</scope>
    <source>
        <strain evidence="7">Bjer_18-Q3-R1-45_BAT3C.347</strain>
    </source>
</reference>
<comment type="caution">
    <text evidence="7">The sequence shown here is derived from an EMBL/GenBank/DDBJ whole genome shotgun (WGS) entry which is preliminary data.</text>
</comment>
<dbReference type="EMBL" id="JADJEV010000003">
    <property type="protein sequence ID" value="MBK6972795.1"/>
    <property type="molecule type" value="Genomic_DNA"/>
</dbReference>
<dbReference type="Proteomes" id="UP000807785">
    <property type="component" value="Unassembled WGS sequence"/>
</dbReference>
<dbReference type="Gene3D" id="1.50.10.100">
    <property type="entry name" value="Chondroitin AC/alginate lyase"/>
    <property type="match status" value="1"/>
</dbReference>
<feature type="domain" description="Heparinase II/III-like C-terminal" evidence="5">
    <location>
        <begin position="413"/>
        <end position="643"/>
    </location>
</feature>
<evidence type="ECO:0000256" key="3">
    <source>
        <dbReference type="ARBA" id="ARBA00022764"/>
    </source>
</evidence>
<dbReference type="GO" id="GO:0016829">
    <property type="term" value="F:lyase activity"/>
    <property type="evidence" value="ECO:0007669"/>
    <property type="project" value="UniProtKB-KW"/>
</dbReference>
<keyword evidence="2" id="KW-0732">Signal</keyword>
<organism evidence="7 8">
    <name type="scientific">Candidatus Methylophosphatis roskildensis</name>
    <dbReference type="NCBI Taxonomy" id="2899263"/>
    <lineage>
        <taxon>Bacteria</taxon>
        <taxon>Pseudomonadati</taxon>
        <taxon>Pseudomonadota</taxon>
        <taxon>Betaproteobacteria</taxon>
        <taxon>Nitrosomonadales</taxon>
        <taxon>Sterolibacteriaceae</taxon>
        <taxon>Candidatus Methylophosphatis</taxon>
    </lineage>
</organism>
<evidence type="ECO:0000313" key="8">
    <source>
        <dbReference type="Proteomes" id="UP000807785"/>
    </source>
</evidence>
<dbReference type="InterPro" id="IPR008929">
    <property type="entry name" value="Chondroitin_lyas"/>
</dbReference>
<dbReference type="InterPro" id="IPR012480">
    <property type="entry name" value="Hepar_II_III_C"/>
</dbReference>
<evidence type="ECO:0000259" key="5">
    <source>
        <dbReference type="Pfam" id="PF07940"/>
    </source>
</evidence>
<comment type="subcellular location">
    <subcellularLocation>
        <location evidence="1">Periplasm</location>
    </subcellularLocation>
</comment>
<accession>A0A9D7DXN8</accession>
<evidence type="ECO:0000256" key="2">
    <source>
        <dbReference type="ARBA" id="ARBA00022729"/>
    </source>
</evidence>
<evidence type="ECO:0000313" key="7">
    <source>
        <dbReference type="EMBL" id="MBK6972795.1"/>
    </source>
</evidence>
<evidence type="ECO:0000256" key="4">
    <source>
        <dbReference type="ARBA" id="ARBA00023239"/>
    </source>
</evidence>
<proteinExistence type="predicted"/>
<gene>
    <name evidence="7" type="ORF">IPH26_07500</name>
</gene>
<feature type="domain" description="Heparin-sulfate lyase N-terminal" evidence="6">
    <location>
        <begin position="75"/>
        <end position="350"/>
    </location>
</feature>